<accession>A0A4Z2FI49</accession>
<sequence>MSSSQPADATGIKIAQGRGRQRKHTQDPVGCHVHLSRERWLPDSPARYRTLNLLTSRATRQTDNPRGAPRSPAAAHPARPRETRVHAPHCVSDRGLGTQ</sequence>
<reference evidence="2 3" key="1">
    <citation type="submission" date="2019-03" db="EMBL/GenBank/DDBJ databases">
        <title>First draft genome of Liparis tanakae, snailfish: a comprehensive survey of snailfish specific genes.</title>
        <authorList>
            <person name="Kim W."/>
            <person name="Song I."/>
            <person name="Jeong J.-H."/>
            <person name="Kim D."/>
            <person name="Kim S."/>
            <person name="Ryu S."/>
            <person name="Song J.Y."/>
            <person name="Lee S.K."/>
        </authorList>
    </citation>
    <scope>NUCLEOTIDE SEQUENCE [LARGE SCALE GENOMIC DNA]</scope>
    <source>
        <tissue evidence="2">Muscle</tissue>
    </source>
</reference>
<comment type="caution">
    <text evidence="2">The sequence shown here is derived from an EMBL/GenBank/DDBJ whole genome shotgun (WGS) entry which is preliminary data.</text>
</comment>
<name>A0A4Z2FI49_9TELE</name>
<feature type="compositionally biased region" description="Low complexity" evidence="1">
    <location>
        <begin position="65"/>
        <end position="77"/>
    </location>
</feature>
<feature type="region of interest" description="Disordered" evidence="1">
    <location>
        <begin position="1"/>
        <end position="31"/>
    </location>
</feature>
<evidence type="ECO:0000313" key="3">
    <source>
        <dbReference type="Proteomes" id="UP000314294"/>
    </source>
</evidence>
<organism evidence="2 3">
    <name type="scientific">Liparis tanakae</name>
    <name type="common">Tanaka's snailfish</name>
    <dbReference type="NCBI Taxonomy" id="230148"/>
    <lineage>
        <taxon>Eukaryota</taxon>
        <taxon>Metazoa</taxon>
        <taxon>Chordata</taxon>
        <taxon>Craniata</taxon>
        <taxon>Vertebrata</taxon>
        <taxon>Euteleostomi</taxon>
        <taxon>Actinopterygii</taxon>
        <taxon>Neopterygii</taxon>
        <taxon>Teleostei</taxon>
        <taxon>Neoteleostei</taxon>
        <taxon>Acanthomorphata</taxon>
        <taxon>Eupercaria</taxon>
        <taxon>Perciformes</taxon>
        <taxon>Cottioidei</taxon>
        <taxon>Cottales</taxon>
        <taxon>Liparidae</taxon>
        <taxon>Liparis</taxon>
    </lineage>
</organism>
<proteinExistence type="predicted"/>
<protein>
    <submittedName>
        <fullName evidence="2">Uncharacterized protein</fullName>
    </submittedName>
</protein>
<feature type="compositionally biased region" description="Polar residues" evidence="1">
    <location>
        <begin position="54"/>
        <end position="64"/>
    </location>
</feature>
<evidence type="ECO:0000256" key="1">
    <source>
        <dbReference type="SAM" id="MobiDB-lite"/>
    </source>
</evidence>
<evidence type="ECO:0000313" key="2">
    <source>
        <dbReference type="EMBL" id="TNN40590.1"/>
    </source>
</evidence>
<keyword evidence="3" id="KW-1185">Reference proteome</keyword>
<gene>
    <name evidence="2" type="ORF">EYF80_049249</name>
</gene>
<dbReference type="Proteomes" id="UP000314294">
    <property type="component" value="Unassembled WGS sequence"/>
</dbReference>
<dbReference type="EMBL" id="SRLO01001176">
    <property type="protein sequence ID" value="TNN40590.1"/>
    <property type="molecule type" value="Genomic_DNA"/>
</dbReference>
<dbReference type="AlphaFoldDB" id="A0A4Z2FI49"/>
<feature type="region of interest" description="Disordered" evidence="1">
    <location>
        <begin position="54"/>
        <end position="99"/>
    </location>
</feature>